<organism evidence="1 2">
    <name type="scientific">Dactylonectria macrodidyma</name>
    <dbReference type="NCBI Taxonomy" id="307937"/>
    <lineage>
        <taxon>Eukaryota</taxon>
        <taxon>Fungi</taxon>
        <taxon>Dikarya</taxon>
        <taxon>Ascomycota</taxon>
        <taxon>Pezizomycotina</taxon>
        <taxon>Sordariomycetes</taxon>
        <taxon>Hypocreomycetidae</taxon>
        <taxon>Hypocreales</taxon>
        <taxon>Nectriaceae</taxon>
        <taxon>Dactylonectria</taxon>
    </lineage>
</organism>
<dbReference type="OrthoDB" id="4969633at2759"/>
<keyword evidence="2" id="KW-1185">Reference proteome</keyword>
<proteinExistence type="predicted"/>
<dbReference type="AlphaFoldDB" id="A0A9P9CXX6"/>
<protein>
    <submittedName>
        <fullName evidence="1">Uncharacterized protein</fullName>
    </submittedName>
</protein>
<dbReference type="EMBL" id="JAGMUV010000057">
    <property type="protein sequence ID" value="KAH7108897.1"/>
    <property type="molecule type" value="Genomic_DNA"/>
</dbReference>
<evidence type="ECO:0000313" key="2">
    <source>
        <dbReference type="Proteomes" id="UP000738349"/>
    </source>
</evidence>
<sequence>MAFRGESPAVSICQFSENNPKVSIAHRHAAAPRFPPAASACWEAEKEWLRLTRRCRSSAGTFDRVYTPRTIFFAHTSAIVESLLKGLAPLIVHIAFDVTDCPDLLLVFEALAQFSQLETIIPIIPSEALTQEQISQRKDNLHRDAFLLRRMVALIDEPSQDGEWHEDTHVGWLLRNDLDGEHVRGFYARDDSPRIKLLVDSPRNTESAVENAMNPWSLVLY</sequence>
<accession>A0A9P9CXX6</accession>
<gene>
    <name evidence="1" type="ORF">EDB81DRAFT_704934</name>
</gene>
<dbReference type="Proteomes" id="UP000738349">
    <property type="component" value="Unassembled WGS sequence"/>
</dbReference>
<name>A0A9P9CXX6_9HYPO</name>
<comment type="caution">
    <text evidence="1">The sequence shown here is derived from an EMBL/GenBank/DDBJ whole genome shotgun (WGS) entry which is preliminary data.</text>
</comment>
<reference evidence="1" key="1">
    <citation type="journal article" date="2021" name="Nat. Commun.">
        <title>Genetic determinants of endophytism in the Arabidopsis root mycobiome.</title>
        <authorList>
            <person name="Mesny F."/>
            <person name="Miyauchi S."/>
            <person name="Thiergart T."/>
            <person name="Pickel B."/>
            <person name="Atanasova L."/>
            <person name="Karlsson M."/>
            <person name="Huettel B."/>
            <person name="Barry K.W."/>
            <person name="Haridas S."/>
            <person name="Chen C."/>
            <person name="Bauer D."/>
            <person name="Andreopoulos W."/>
            <person name="Pangilinan J."/>
            <person name="LaButti K."/>
            <person name="Riley R."/>
            <person name="Lipzen A."/>
            <person name="Clum A."/>
            <person name="Drula E."/>
            <person name="Henrissat B."/>
            <person name="Kohler A."/>
            <person name="Grigoriev I.V."/>
            <person name="Martin F.M."/>
            <person name="Hacquard S."/>
        </authorList>
    </citation>
    <scope>NUCLEOTIDE SEQUENCE</scope>
    <source>
        <strain evidence="1">MPI-CAGE-AT-0147</strain>
    </source>
</reference>
<evidence type="ECO:0000313" key="1">
    <source>
        <dbReference type="EMBL" id="KAH7108897.1"/>
    </source>
</evidence>